<reference evidence="8" key="1">
    <citation type="submission" date="2023-10" db="EMBL/GenBank/DDBJ databases">
        <title>Screening of Alkalihalophilus pseudofirmusBZ-TG-HK211 and Its Alleviation of Salt Stress on Rapeseed Growth.</title>
        <authorList>
            <person name="Zhao B."/>
            <person name="Guo T."/>
        </authorList>
    </citation>
    <scope>NUCLEOTIDE SEQUENCE</scope>
    <source>
        <strain evidence="8">BZ-TG-HK211</strain>
    </source>
</reference>
<dbReference type="GO" id="GO:0005886">
    <property type="term" value="C:plasma membrane"/>
    <property type="evidence" value="ECO:0007669"/>
    <property type="project" value="UniProtKB-SubCell"/>
</dbReference>
<feature type="transmembrane region" description="Helical" evidence="7">
    <location>
        <begin position="12"/>
        <end position="35"/>
    </location>
</feature>
<keyword evidence="4 7" id="KW-0812">Transmembrane</keyword>
<sequence>MKLFLNRNFACMFFGRILTNVGDSLYAVAAMWLVYDLGGSTFYTGLAGFLTILPRMIQLLAGPIIDRLPIRKLLITTQLTQALLLLIIPVASYYGFLTVTLVLIISPILTTLNMFVYPAQMAALPSLVENDDLTKANSYFTVAYQGIEIGCNAIAGVLIVAIGAVSIYVLDSVMFLIGAILFSFLRVPAAPKKTNTEGRSLKTFIRTYGNELKEGVSVLFNKTLSKLLIGVIGINLVGGATFVVLPAFSDYKGGVEIYGFLLMAQAAGSLTGALLTPYLKLERFGLGKVYAYAFMVSGVLWSVAIFSPWTWLVVTLYGLAWLPGGITNILINTVLQKGIPKKLLGRVFSAAYSVSGIALPLGSMAGGVLGVYIGSQYVIALSGIVVLCVGLGWLIDKQTRNLPKINEINESTFIKDEPKQMILSETV</sequence>
<feature type="transmembrane region" description="Helical" evidence="7">
    <location>
        <begin position="377"/>
        <end position="395"/>
    </location>
</feature>
<feature type="transmembrane region" description="Helical" evidence="7">
    <location>
        <begin position="153"/>
        <end position="185"/>
    </location>
</feature>
<comment type="subcellular location">
    <subcellularLocation>
        <location evidence="1">Cell membrane</location>
        <topology evidence="1">Multi-pass membrane protein</topology>
    </subcellularLocation>
</comment>
<feature type="transmembrane region" description="Helical" evidence="7">
    <location>
        <begin position="227"/>
        <end position="245"/>
    </location>
</feature>
<evidence type="ECO:0000256" key="7">
    <source>
        <dbReference type="SAM" id="Phobius"/>
    </source>
</evidence>
<feature type="transmembrane region" description="Helical" evidence="7">
    <location>
        <begin position="315"/>
        <end position="335"/>
    </location>
</feature>
<protein>
    <submittedName>
        <fullName evidence="8">MFS transporter</fullName>
    </submittedName>
</protein>
<evidence type="ECO:0000256" key="2">
    <source>
        <dbReference type="ARBA" id="ARBA00022448"/>
    </source>
</evidence>
<keyword evidence="2" id="KW-0813">Transport</keyword>
<feature type="transmembrane region" description="Helical" evidence="7">
    <location>
        <begin position="347"/>
        <end position="371"/>
    </location>
</feature>
<dbReference type="PANTHER" id="PTHR23513:SF6">
    <property type="entry name" value="MAJOR FACILITATOR SUPERFAMILY ASSOCIATED DOMAIN-CONTAINING PROTEIN"/>
    <property type="match status" value="1"/>
</dbReference>
<evidence type="ECO:0000256" key="4">
    <source>
        <dbReference type="ARBA" id="ARBA00022692"/>
    </source>
</evidence>
<dbReference type="RefSeq" id="WP_323466211.1">
    <property type="nucleotide sequence ID" value="NZ_CP144224.1"/>
</dbReference>
<feature type="transmembrane region" description="Helical" evidence="7">
    <location>
        <begin position="289"/>
        <end position="309"/>
    </location>
</feature>
<gene>
    <name evidence="8" type="ORF">RYX45_06200</name>
</gene>
<comment type="caution">
    <text evidence="8">The sequence shown here is derived from an EMBL/GenBank/DDBJ whole genome shotgun (WGS) entry which is preliminary data.</text>
</comment>
<evidence type="ECO:0000256" key="1">
    <source>
        <dbReference type="ARBA" id="ARBA00004651"/>
    </source>
</evidence>
<dbReference type="InterPro" id="IPR010290">
    <property type="entry name" value="TM_effector"/>
</dbReference>
<dbReference type="SUPFAM" id="SSF103473">
    <property type="entry name" value="MFS general substrate transporter"/>
    <property type="match status" value="1"/>
</dbReference>
<dbReference type="EMBL" id="JAWJAY010000001">
    <property type="protein sequence ID" value="MDV2884761.1"/>
    <property type="molecule type" value="Genomic_DNA"/>
</dbReference>
<dbReference type="Pfam" id="PF05977">
    <property type="entry name" value="MFS_3"/>
    <property type="match status" value="1"/>
</dbReference>
<evidence type="ECO:0000256" key="6">
    <source>
        <dbReference type="ARBA" id="ARBA00023136"/>
    </source>
</evidence>
<feature type="transmembrane region" description="Helical" evidence="7">
    <location>
        <begin position="82"/>
        <end position="109"/>
    </location>
</feature>
<feature type="transmembrane region" description="Helical" evidence="7">
    <location>
        <begin position="41"/>
        <end position="61"/>
    </location>
</feature>
<dbReference type="AlphaFoldDB" id="A0AAJ2KX32"/>
<proteinExistence type="predicted"/>
<dbReference type="PANTHER" id="PTHR23513">
    <property type="entry name" value="INTEGRAL MEMBRANE EFFLUX PROTEIN-RELATED"/>
    <property type="match status" value="1"/>
</dbReference>
<organism evidence="8 9">
    <name type="scientific">Alkalihalophilus pseudofirmus</name>
    <name type="common">Bacillus pseudofirmus</name>
    <dbReference type="NCBI Taxonomy" id="79885"/>
    <lineage>
        <taxon>Bacteria</taxon>
        <taxon>Bacillati</taxon>
        <taxon>Bacillota</taxon>
        <taxon>Bacilli</taxon>
        <taxon>Bacillales</taxon>
        <taxon>Bacillaceae</taxon>
        <taxon>Alkalihalophilus</taxon>
    </lineage>
</organism>
<dbReference type="Proteomes" id="UP001285636">
    <property type="component" value="Unassembled WGS sequence"/>
</dbReference>
<evidence type="ECO:0000313" key="8">
    <source>
        <dbReference type="EMBL" id="MDV2884761.1"/>
    </source>
</evidence>
<dbReference type="Gene3D" id="1.20.1250.20">
    <property type="entry name" value="MFS general substrate transporter like domains"/>
    <property type="match status" value="1"/>
</dbReference>
<dbReference type="InterPro" id="IPR036259">
    <property type="entry name" value="MFS_trans_sf"/>
</dbReference>
<keyword evidence="3" id="KW-1003">Cell membrane</keyword>
<feature type="transmembrane region" description="Helical" evidence="7">
    <location>
        <begin position="257"/>
        <end position="277"/>
    </location>
</feature>
<evidence type="ECO:0000313" key="9">
    <source>
        <dbReference type="Proteomes" id="UP001285636"/>
    </source>
</evidence>
<keyword evidence="6 7" id="KW-0472">Membrane</keyword>
<name>A0AAJ2KX32_ALKPS</name>
<accession>A0AAJ2KX32</accession>
<evidence type="ECO:0000256" key="3">
    <source>
        <dbReference type="ARBA" id="ARBA00022475"/>
    </source>
</evidence>
<keyword evidence="5 7" id="KW-1133">Transmembrane helix</keyword>
<evidence type="ECO:0000256" key="5">
    <source>
        <dbReference type="ARBA" id="ARBA00022989"/>
    </source>
</evidence>
<dbReference type="CDD" id="cd06173">
    <property type="entry name" value="MFS_MefA_like"/>
    <property type="match status" value="1"/>
</dbReference>